<gene>
    <name evidence="1" type="ORF">KQX54_018074</name>
</gene>
<organism evidence="1 2">
    <name type="scientific">Cotesia glomerata</name>
    <name type="common">Lepidopteran parasitic wasp</name>
    <name type="synonym">Apanteles glomeratus</name>
    <dbReference type="NCBI Taxonomy" id="32391"/>
    <lineage>
        <taxon>Eukaryota</taxon>
        <taxon>Metazoa</taxon>
        <taxon>Ecdysozoa</taxon>
        <taxon>Arthropoda</taxon>
        <taxon>Hexapoda</taxon>
        <taxon>Insecta</taxon>
        <taxon>Pterygota</taxon>
        <taxon>Neoptera</taxon>
        <taxon>Endopterygota</taxon>
        <taxon>Hymenoptera</taxon>
        <taxon>Apocrita</taxon>
        <taxon>Ichneumonoidea</taxon>
        <taxon>Braconidae</taxon>
        <taxon>Microgastrinae</taxon>
        <taxon>Cotesia</taxon>
    </lineage>
</organism>
<proteinExistence type="predicted"/>
<name>A0AAV7HZ80_COTGL</name>
<dbReference type="EMBL" id="JAHXZJ010002982">
    <property type="protein sequence ID" value="KAH0535672.1"/>
    <property type="molecule type" value="Genomic_DNA"/>
</dbReference>
<evidence type="ECO:0000313" key="1">
    <source>
        <dbReference type="EMBL" id="KAH0535672.1"/>
    </source>
</evidence>
<comment type="caution">
    <text evidence="1">The sequence shown here is derived from an EMBL/GenBank/DDBJ whole genome shotgun (WGS) entry which is preliminary data.</text>
</comment>
<dbReference type="Proteomes" id="UP000826195">
    <property type="component" value="Unassembled WGS sequence"/>
</dbReference>
<sequence>MLGATAGAIATTPCVLCAVWRSSVFKLNAWQIARRALVNAEKFRWNKKKKGELNFHGWNVQLVVKLSTCPHQRLTENQHAATTNREERRSWYPVEPLLLLGGCVTCVREINGVSEFASLYSLIGSALMRGHSVNALLLYKVLEK</sequence>
<keyword evidence="2" id="KW-1185">Reference proteome</keyword>
<reference evidence="1 2" key="1">
    <citation type="journal article" date="2021" name="J. Hered.">
        <title>A chromosome-level genome assembly of the parasitoid wasp, Cotesia glomerata (Hymenoptera: Braconidae).</title>
        <authorList>
            <person name="Pinto B.J."/>
            <person name="Weis J.J."/>
            <person name="Gamble T."/>
            <person name="Ode P.J."/>
            <person name="Paul R."/>
            <person name="Zaspel J.M."/>
        </authorList>
    </citation>
    <scope>NUCLEOTIDE SEQUENCE [LARGE SCALE GENOMIC DNA]</scope>
    <source>
        <strain evidence="1">CgM1</strain>
    </source>
</reference>
<protein>
    <submittedName>
        <fullName evidence="1">Uncharacterized protein</fullName>
    </submittedName>
</protein>
<evidence type="ECO:0000313" key="2">
    <source>
        <dbReference type="Proteomes" id="UP000826195"/>
    </source>
</evidence>
<accession>A0AAV7HZ80</accession>
<dbReference type="AlphaFoldDB" id="A0AAV7HZ80"/>